<dbReference type="EMBL" id="KZ303657">
    <property type="protein sequence ID" value="PIA12566.1"/>
    <property type="molecule type" value="Genomic_DNA"/>
</dbReference>
<keyword evidence="6" id="KW-0239">DNA-directed DNA polymerase</keyword>
<keyword evidence="11" id="KW-1185">Reference proteome</keyword>
<organism evidence="10 11">
    <name type="scientific">Coemansia reversa (strain ATCC 12441 / NRRL 1564)</name>
    <dbReference type="NCBI Taxonomy" id="763665"/>
    <lineage>
        <taxon>Eukaryota</taxon>
        <taxon>Fungi</taxon>
        <taxon>Fungi incertae sedis</taxon>
        <taxon>Zoopagomycota</taxon>
        <taxon>Kickxellomycotina</taxon>
        <taxon>Kickxellomycetes</taxon>
        <taxon>Kickxellales</taxon>
        <taxon>Kickxellaceae</taxon>
        <taxon>Coemansia</taxon>
    </lineage>
</organism>
<dbReference type="PANTHER" id="PTHR33568">
    <property type="entry name" value="DNA POLYMERASE"/>
    <property type="match status" value="1"/>
</dbReference>
<dbReference type="Gene3D" id="3.90.1600.10">
    <property type="entry name" value="Palm domain of DNA polymerase"/>
    <property type="match status" value="1"/>
</dbReference>
<dbReference type="PANTHER" id="PTHR33568:SF3">
    <property type="entry name" value="DNA-DIRECTED DNA POLYMERASE"/>
    <property type="match status" value="1"/>
</dbReference>
<dbReference type="InterPro" id="IPR023211">
    <property type="entry name" value="DNA_pol_palm_dom_sf"/>
</dbReference>
<keyword evidence="5" id="KW-0235">DNA replication</keyword>
<dbReference type="Pfam" id="PF03175">
    <property type="entry name" value="DNA_pol_B_2"/>
    <property type="match status" value="1"/>
</dbReference>
<reference evidence="10 11" key="1">
    <citation type="journal article" date="2015" name="Genome Biol. Evol.">
        <title>Phylogenomic analyses indicate that early fungi evolved digesting cell walls of algal ancestors of land plants.</title>
        <authorList>
            <person name="Chang Y."/>
            <person name="Wang S."/>
            <person name="Sekimoto S."/>
            <person name="Aerts A.L."/>
            <person name="Choi C."/>
            <person name="Clum A."/>
            <person name="LaButti K.M."/>
            <person name="Lindquist E.A."/>
            <person name="Yee Ngan C."/>
            <person name="Ohm R.A."/>
            <person name="Salamov A.A."/>
            <person name="Grigoriev I.V."/>
            <person name="Spatafora J.W."/>
            <person name="Berbee M.L."/>
        </authorList>
    </citation>
    <scope>NUCLEOTIDE SEQUENCE [LARGE SCALE GENOMIC DNA]</scope>
    <source>
        <strain evidence="10 11">NRRL 1564</strain>
    </source>
</reference>
<dbReference type="OrthoDB" id="10610510at2759"/>
<accession>A0A2G5B0L2</accession>
<evidence type="ECO:0000313" key="10">
    <source>
        <dbReference type="EMBL" id="PIA12566.1"/>
    </source>
</evidence>
<evidence type="ECO:0000259" key="9">
    <source>
        <dbReference type="Pfam" id="PF03175"/>
    </source>
</evidence>
<dbReference type="GO" id="GO:0003677">
    <property type="term" value="F:DNA binding"/>
    <property type="evidence" value="ECO:0007669"/>
    <property type="project" value="UniProtKB-KW"/>
</dbReference>
<proteinExistence type="inferred from homology"/>
<evidence type="ECO:0000256" key="3">
    <source>
        <dbReference type="ARBA" id="ARBA00022679"/>
    </source>
</evidence>
<evidence type="ECO:0000256" key="8">
    <source>
        <dbReference type="ARBA" id="ARBA00049244"/>
    </source>
</evidence>
<dbReference type="AlphaFoldDB" id="A0A2G5B0L2"/>
<dbReference type="Proteomes" id="UP000242474">
    <property type="component" value="Unassembled WGS sequence"/>
</dbReference>
<dbReference type="EC" id="2.7.7.7" evidence="2"/>
<evidence type="ECO:0000256" key="1">
    <source>
        <dbReference type="ARBA" id="ARBA00005755"/>
    </source>
</evidence>
<dbReference type="SUPFAM" id="SSF56672">
    <property type="entry name" value="DNA/RNA polymerases"/>
    <property type="match status" value="1"/>
</dbReference>
<sequence>MDPRDIHEFGFDEGDYDSDLESVISDGGDESFVLEDWQAGVNTFDAFEFRYYTLKRDELVARYEEVGVFVDTIFSGLRRFDNVTAVRLLADIHDLDNDEDIRWSQNIRFELSNFVNRTELRTALIEYLKTDTAPVWHRLLTDETSDKGYNKLVKYHRNYFDFCIQKPRKSRKQVTTICGEREIHPGVFVKLVTDHGIPYWTNDCLIQSLNEVFDRREDPTVIRKEIWGSENYLKDLHRSRHINYIARRYNTKLILSDLGEQKTLVFNGACLENVVQLVKVGTVLGILDRIDHTVDKRNTNKTIAYFDLETVGPDQRVYAFTWRHKDGDLTICHNNFDEVEEQLVNKVMSVINNADDNSTTITYSWNGSRFDNWIVFKLLKKKFNKKLWIHDIIVNSANELLTFKLTLNDGGETQRHMVFKDPKKMFSVSIPEACKVFFPNGISPAPGFVIGSQSEPLGNNKMKKHEFDHDKVDKAYMEGGLDDFIKENWVIIVDYVRQDGVLLEELTKQIAKLYAQEDINMYTVLTRSVASSIAWQKTIEHHKILKDVTLSPYAEICGGIKYNDIMDHAIGGRTQCVQRGTFNNVCGIDVNSMYPYVCANRMYPCGEIVELKDGETPPKDKLGVYLVRIKKQSYPHVIPYRRSKHYAYNWQFTDKPFEKWITSVDMEQLDDTPLEERTENFVSQNYDIIKGFYWTDKTDKFYKDFMIDNYGERTSIEKSDPRNMHIKLKMNGVTGSVFQHSFRELIMIFTKEEFEENVKKYSELVTVIGCESINERQYIVTMRPVRFNEGDPRIKAQREFCKGAITQKPWVLTMFTYSHARKVLRDEWIKLEERGCKVIYCDTDSLFFQNNGSVDRKEYISNDKQLGKWSIECWNDEGSFYTPKVYAIKNIGKLRIKGVGFNSLVTDTEHKNADLNYDQKLKLYLDTAITPRCAKHNDIDCASTNVEPSRISPREKCASCPKRGGVHPSYRHVKDLVDGKPLKTINFIMEKSSQHGIQKKYEIKIIR</sequence>
<protein>
    <recommendedName>
        <fullName evidence="2">DNA-directed DNA polymerase</fullName>
        <ecNumber evidence="2">2.7.7.7</ecNumber>
    </recommendedName>
</protein>
<dbReference type="InterPro" id="IPR012337">
    <property type="entry name" value="RNaseH-like_sf"/>
</dbReference>
<comment type="similarity">
    <text evidence="1">Belongs to the DNA polymerase type-B family.</text>
</comment>
<comment type="catalytic activity">
    <reaction evidence="8">
        <text>DNA(n) + a 2'-deoxyribonucleoside 5'-triphosphate = DNA(n+1) + diphosphate</text>
        <dbReference type="Rhea" id="RHEA:22508"/>
        <dbReference type="Rhea" id="RHEA-COMP:17339"/>
        <dbReference type="Rhea" id="RHEA-COMP:17340"/>
        <dbReference type="ChEBI" id="CHEBI:33019"/>
        <dbReference type="ChEBI" id="CHEBI:61560"/>
        <dbReference type="ChEBI" id="CHEBI:173112"/>
        <dbReference type="EC" id="2.7.7.7"/>
    </reaction>
</comment>
<evidence type="ECO:0000256" key="2">
    <source>
        <dbReference type="ARBA" id="ARBA00012417"/>
    </source>
</evidence>
<evidence type="ECO:0000256" key="6">
    <source>
        <dbReference type="ARBA" id="ARBA00022932"/>
    </source>
</evidence>
<name>A0A2G5B0L2_COERN</name>
<keyword evidence="3" id="KW-0808">Transferase</keyword>
<dbReference type="GO" id="GO:0006260">
    <property type="term" value="P:DNA replication"/>
    <property type="evidence" value="ECO:0007669"/>
    <property type="project" value="UniProtKB-KW"/>
</dbReference>
<feature type="domain" description="DNA-directed DNA polymerase family B mitochondria/virus" evidence="9">
    <location>
        <begin position="362"/>
        <end position="760"/>
    </location>
</feature>
<dbReference type="GO" id="GO:0003887">
    <property type="term" value="F:DNA-directed DNA polymerase activity"/>
    <property type="evidence" value="ECO:0007669"/>
    <property type="project" value="UniProtKB-KW"/>
</dbReference>
<evidence type="ECO:0000256" key="7">
    <source>
        <dbReference type="ARBA" id="ARBA00023125"/>
    </source>
</evidence>
<evidence type="ECO:0000256" key="4">
    <source>
        <dbReference type="ARBA" id="ARBA00022695"/>
    </source>
</evidence>
<keyword evidence="7" id="KW-0238">DNA-binding</keyword>
<dbReference type="InterPro" id="IPR043502">
    <property type="entry name" value="DNA/RNA_pol_sf"/>
</dbReference>
<dbReference type="InterPro" id="IPR004868">
    <property type="entry name" value="DNA-dir_DNA_pol_B_mt/vir"/>
</dbReference>
<keyword evidence="4" id="KW-0548">Nucleotidyltransferase</keyword>
<gene>
    <name evidence="10" type="ORF">COEREDRAFT_90171</name>
</gene>
<evidence type="ECO:0000313" key="11">
    <source>
        <dbReference type="Proteomes" id="UP000242474"/>
    </source>
</evidence>
<dbReference type="SUPFAM" id="SSF53098">
    <property type="entry name" value="Ribonuclease H-like"/>
    <property type="match status" value="1"/>
</dbReference>
<dbReference type="GO" id="GO:0000166">
    <property type="term" value="F:nucleotide binding"/>
    <property type="evidence" value="ECO:0007669"/>
    <property type="project" value="InterPro"/>
</dbReference>
<evidence type="ECO:0000256" key="5">
    <source>
        <dbReference type="ARBA" id="ARBA00022705"/>
    </source>
</evidence>